<protein>
    <recommendedName>
        <fullName evidence="8">S-adenosylmethionine-dependent nucleotide dehydratase</fullName>
    </recommendedName>
</protein>
<evidence type="ECO:0000256" key="3">
    <source>
        <dbReference type="ARBA" id="ARBA00022691"/>
    </source>
</evidence>
<keyword evidence="3" id="KW-0949">S-adenosyl-L-methionine</keyword>
<dbReference type="Proteomes" id="UP001568358">
    <property type="component" value="Unassembled WGS sequence"/>
</dbReference>
<keyword evidence="5" id="KW-0408">Iron</keyword>
<dbReference type="InterPro" id="IPR007197">
    <property type="entry name" value="rSAM"/>
</dbReference>
<dbReference type="PANTHER" id="PTHR21339">
    <property type="entry name" value="RADICAL S-ADENOSYL METHIONINE DOMAIN-CONTAINING PROTEIN 2"/>
    <property type="match status" value="1"/>
</dbReference>
<evidence type="ECO:0000256" key="4">
    <source>
        <dbReference type="ARBA" id="ARBA00022723"/>
    </source>
</evidence>
<evidence type="ECO:0000256" key="2">
    <source>
        <dbReference type="ARBA" id="ARBA00022485"/>
    </source>
</evidence>
<comment type="caution">
    <text evidence="10">The sequence shown here is derived from an EMBL/GenBank/DDBJ whole genome shotgun (WGS) entry which is preliminary data.</text>
</comment>
<dbReference type="InterPro" id="IPR058240">
    <property type="entry name" value="rSAM_sf"/>
</dbReference>
<dbReference type="CDD" id="cd01335">
    <property type="entry name" value="Radical_SAM"/>
    <property type="match status" value="1"/>
</dbReference>
<evidence type="ECO:0000313" key="10">
    <source>
        <dbReference type="EMBL" id="MEZ6855129.1"/>
    </source>
</evidence>
<feature type="domain" description="Radical SAM core" evidence="9">
    <location>
        <begin position="4"/>
        <end position="82"/>
    </location>
</feature>
<evidence type="ECO:0000313" key="11">
    <source>
        <dbReference type="Proteomes" id="UP001568358"/>
    </source>
</evidence>
<dbReference type="InterPro" id="IPR013785">
    <property type="entry name" value="Aldolase_TIM"/>
</dbReference>
<keyword evidence="6" id="KW-0411">Iron-sulfur</keyword>
<organism evidence="10 11">
    <name type="scientific">Halodesulfovibrio aestuarii</name>
    <dbReference type="NCBI Taxonomy" id="126333"/>
    <lineage>
        <taxon>Bacteria</taxon>
        <taxon>Pseudomonadati</taxon>
        <taxon>Thermodesulfobacteriota</taxon>
        <taxon>Desulfovibrionia</taxon>
        <taxon>Desulfovibrionales</taxon>
        <taxon>Desulfovibrionaceae</taxon>
        <taxon>Halodesulfovibrio</taxon>
    </lineage>
</organism>
<dbReference type="Pfam" id="PF04055">
    <property type="entry name" value="Radical_SAM"/>
    <property type="match status" value="1"/>
</dbReference>
<comment type="cofactor">
    <cofactor evidence="1">
        <name>[4Fe-4S] cluster</name>
        <dbReference type="ChEBI" id="CHEBI:49883"/>
    </cofactor>
</comment>
<name>A0ABV4JWL0_9BACT</name>
<keyword evidence="2" id="KW-0004">4Fe-4S</keyword>
<evidence type="ECO:0000256" key="5">
    <source>
        <dbReference type="ARBA" id="ARBA00023004"/>
    </source>
</evidence>
<dbReference type="NCBIfam" id="NF038283">
    <property type="entry name" value="viperin_w_prok"/>
    <property type="match status" value="1"/>
</dbReference>
<dbReference type="SUPFAM" id="SSF102114">
    <property type="entry name" value="Radical SAM enzymes"/>
    <property type="match status" value="1"/>
</dbReference>
<evidence type="ECO:0000256" key="7">
    <source>
        <dbReference type="ARBA" id="ARBA00023118"/>
    </source>
</evidence>
<evidence type="ECO:0000259" key="9">
    <source>
        <dbReference type="Pfam" id="PF04055"/>
    </source>
</evidence>
<dbReference type="Gene3D" id="3.20.20.70">
    <property type="entry name" value="Aldolase class I"/>
    <property type="match status" value="1"/>
</dbReference>
<keyword evidence="7" id="KW-0051">Antiviral defense</keyword>
<keyword evidence="4" id="KW-0479">Metal-binding</keyword>
<reference evidence="10 11" key="1">
    <citation type="submission" date="2024-07" db="EMBL/GenBank/DDBJ databases">
        <title>Active virus-host system and metabolic interactions in a Lokiarchaeon culture.</title>
        <authorList>
            <person name="Ponce Toledo R.I."/>
            <person name="Rodrigues Oliveira T."/>
            <person name="Schleper C."/>
        </authorList>
    </citation>
    <scope>NUCLEOTIDE SEQUENCE [LARGE SCALE GENOMIC DNA]</scope>
    <source>
        <strain evidence="10 11">B35</strain>
    </source>
</reference>
<evidence type="ECO:0000256" key="8">
    <source>
        <dbReference type="ARBA" id="ARBA00039667"/>
    </source>
</evidence>
<evidence type="ECO:0000256" key="6">
    <source>
        <dbReference type="ARBA" id="ARBA00023014"/>
    </source>
</evidence>
<dbReference type="EMBL" id="JBFSOO010000035">
    <property type="protein sequence ID" value="MEZ6855129.1"/>
    <property type="molecule type" value="Genomic_DNA"/>
</dbReference>
<proteinExistence type="predicted"/>
<dbReference type="InterPro" id="IPR051196">
    <property type="entry name" value="RSAD2/Viperin_antiviral"/>
</dbReference>
<keyword evidence="11" id="KW-1185">Reference proteome</keyword>
<gene>
    <name evidence="10" type="ORF">AB2Z07_16805</name>
</gene>
<evidence type="ECO:0000256" key="1">
    <source>
        <dbReference type="ARBA" id="ARBA00001966"/>
    </source>
</evidence>
<dbReference type="RefSeq" id="WP_371151398.1">
    <property type="nucleotide sequence ID" value="NZ_JBFSOO010000035.1"/>
</dbReference>
<accession>A0ABV4JWL0</accession>
<dbReference type="PANTHER" id="PTHR21339:SF0">
    <property type="entry name" value="S-ADENOSYLMETHIONINE-DEPENDENT NUCLEOTIDE DEHYDRATASE RSAD2"/>
    <property type="match status" value="1"/>
</dbReference>
<sequence>MRLNFAGGEPLLHTDRILLIAKQARKLGFKLSIITNGSLLNTNLLSQLAPQLTWLGISIDSLTPATNIAIGRVNSFKKVIDIQELPYQLDHARQVNPSLRIKINTVVNSLNHDETLEKALCELSPNKWKVLRMLPVVNKNLAITDKQFMDFISRHQSFEKILCAEDNKDMCESYLMIDPNGRFFQNSSICPEAGYVYSKPILDVGIEAVFNEINFMHKRFHARYSHSTLEDTYEVFL</sequence>